<dbReference type="InterPro" id="IPR029052">
    <property type="entry name" value="Metallo-depent_PP-like"/>
</dbReference>
<dbReference type="GO" id="GO:0008803">
    <property type="term" value="F:bis(5'-nucleosyl)-tetraphosphatase (symmetrical) activity"/>
    <property type="evidence" value="ECO:0007669"/>
    <property type="project" value="UniProtKB-UniRule"/>
</dbReference>
<dbReference type="AlphaFoldDB" id="A0A1E5C4V3"/>
<evidence type="ECO:0000313" key="7">
    <source>
        <dbReference type="EMBL" id="OEE60479.1"/>
    </source>
</evidence>
<keyword evidence="8" id="KW-1185">Reference proteome</keyword>
<evidence type="ECO:0000256" key="3">
    <source>
        <dbReference type="ARBA" id="ARBA00022801"/>
    </source>
</evidence>
<dbReference type="HAMAP" id="MF_00199">
    <property type="entry name" value="ApaH"/>
    <property type="match status" value="1"/>
</dbReference>
<dbReference type="Proteomes" id="UP000095039">
    <property type="component" value="Unassembled WGS sequence"/>
</dbReference>
<sequence length="278" mass="31196">MATYLVGDIQGCFDDLKTLLDTVSFDENHDHLYLAGDLVARGPDSLSVLRFIKSLGAHGHAVLGNHDLHLLAVAEGFKKPKAKDKTEAILYAPDRAELLSWLRQQPLLIHCDSSNDNAPGFVMTHAGIPPDWDLDSAKRHANAVESILRSDRYSWLLENMYTNEPAKWSEKLEGIERYCYTINALTRMRFCKPDGSLDMACKLPPEEVTDGHLVPWFEVKKRQPIEETLVFGHWAALGGVVNHQLMGLDTGCVWGGALTMVRWEDRQIFSLPCPVHAH</sequence>
<evidence type="ECO:0000256" key="5">
    <source>
        <dbReference type="HAMAP-Rule" id="MF_00199"/>
    </source>
</evidence>
<dbReference type="SUPFAM" id="SSF56300">
    <property type="entry name" value="Metallo-dependent phosphatases"/>
    <property type="match status" value="1"/>
</dbReference>
<evidence type="ECO:0000256" key="1">
    <source>
        <dbReference type="ARBA" id="ARBA00003413"/>
    </source>
</evidence>
<dbReference type="NCBIfam" id="NF001204">
    <property type="entry name" value="PRK00166.1"/>
    <property type="match status" value="1"/>
</dbReference>
<dbReference type="PIRSF" id="PIRSF000903">
    <property type="entry name" value="B5n-ttraPtase_sm"/>
    <property type="match status" value="1"/>
</dbReference>
<dbReference type="NCBIfam" id="TIGR00668">
    <property type="entry name" value="apaH"/>
    <property type="match status" value="1"/>
</dbReference>
<dbReference type="Gene3D" id="3.60.21.10">
    <property type="match status" value="1"/>
</dbReference>
<evidence type="ECO:0000259" key="6">
    <source>
        <dbReference type="Pfam" id="PF00149"/>
    </source>
</evidence>
<comment type="catalytic activity">
    <reaction evidence="4 5">
        <text>P(1),P(4)-bis(5'-adenosyl) tetraphosphate + H2O = 2 ADP + 2 H(+)</text>
        <dbReference type="Rhea" id="RHEA:24252"/>
        <dbReference type="ChEBI" id="CHEBI:15377"/>
        <dbReference type="ChEBI" id="CHEBI:15378"/>
        <dbReference type="ChEBI" id="CHEBI:58141"/>
        <dbReference type="ChEBI" id="CHEBI:456216"/>
        <dbReference type="EC" id="3.6.1.41"/>
    </reaction>
</comment>
<keyword evidence="3 5" id="KW-0378">Hydrolase</keyword>
<dbReference type="InterPro" id="IPR004617">
    <property type="entry name" value="ApaH"/>
</dbReference>
<evidence type="ECO:0000313" key="8">
    <source>
        <dbReference type="Proteomes" id="UP000095039"/>
    </source>
</evidence>
<name>A0A1E5C4V3_9GAMM</name>
<dbReference type="InterPro" id="IPR004843">
    <property type="entry name" value="Calcineurin-like_PHP"/>
</dbReference>
<dbReference type="RefSeq" id="WP_016959023.1">
    <property type="nucleotide sequence ID" value="NZ_AJWN02000065.1"/>
</dbReference>
<evidence type="ECO:0000256" key="2">
    <source>
        <dbReference type="ARBA" id="ARBA00005419"/>
    </source>
</evidence>
<comment type="similarity">
    <text evidence="2 5">Belongs to the Ap4A hydrolase family.</text>
</comment>
<protein>
    <recommendedName>
        <fullName evidence="5">Bis(5'-nucleosyl)-tetraphosphatase, symmetrical</fullName>
        <ecNumber evidence="5">3.6.1.41</ecNumber>
    </recommendedName>
    <alternativeName>
        <fullName evidence="5">Ap4A hydrolase</fullName>
    </alternativeName>
    <alternativeName>
        <fullName evidence="5">Diadenosine 5',5'''-P1,P4-tetraphosphate pyrophosphohydrolase</fullName>
    </alternativeName>
    <alternativeName>
        <fullName evidence="5">Diadenosine tetraphosphatase</fullName>
    </alternativeName>
</protein>
<proteinExistence type="inferred from homology"/>
<organism evidence="7 8">
    <name type="scientific">Enterovibrio norvegicus FF-454</name>
    <dbReference type="NCBI Taxonomy" id="1185651"/>
    <lineage>
        <taxon>Bacteria</taxon>
        <taxon>Pseudomonadati</taxon>
        <taxon>Pseudomonadota</taxon>
        <taxon>Gammaproteobacteria</taxon>
        <taxon>Vibrionales</taxon>
        <taxon>Vibrionaceae</taxon>
        <taxon>Enterovibrio</taxon>
    </lineage>
</organism>
<dbReference type="EC" id="3.6.1.41" evidence="5"/>
<reference evidence="7 8" key="1">
    <citation type="journal article" date="2012" name="Science">
        <title>Ecological populations of bacteria act as socially cohesive units of antibiotic production and resistance.</title>
        <authorList>
            <person name="Cordero O.X."/>
            <person name="Wildschutte H."/>
            <person name="Kirkup B."/>
            <person name="Proehl S."/>
            <person name="Ngo L."/>
            <person name="Hussain F."/>
            <person name="Le Roux F."/>
            <person name="Mincer T."/>
            <person name="Polz M.F."/>
        </authorList>
    </citation>
    <scope>NUCLEOTIDE SEQUENCE [LARGE SCALE GENOMIC DNA]</scope>
    <source>
        <strain evidence="7 8">FF-454</strain>
    </source>
</reference>
<dbReference type="Pfam" id="PF00149">
    <property type="entry name" value="Metallophos"/>
    <property type="match status" value="1"/>
</dbReference>
<evidence type="ECO:0000256" key="4">
    <source>
        <dbReference type="ARBA" id="ARBA00049417"/>
    </source>
</evidence>
<accession>A0A1E5C4V3</accession>
<gene>
    <name evidence="5" type="primary">apaH</name>
    <name evidence="7" type="ORF">A1OK_11040</name>
</gene>
<feature type="domain" description="Calcineurin-like phosphoesterase" evidence="6">
    <location>
        <begin position="4"/>
        <end position="158"/>
    </location>
</feature>
<comment type="caution">
    <text evidence="7">The sequence shown here is derived from an EMBL/GenBank/DDBJ whole genome shotgun (WGS) entry which is preliminary data.</text>
</comment>
<dbReference type="EMBL" id="AJWN02000065">
    <property type="protein sequence ID" value="OEE60479.1"/>
    <property type="molecule type" value="Genomic_DNA"/>
</dbReference>
<dbReference type="PANTHER" id="PTHR40942">
    <property type="match status" value="1"/>
</dbReference>
<dbReference type="CDD" id="cd07422">
    <property type="entry name" value="MPP_ApaH"/>
    <property type="match status" value="1"/>
</dbReference>
<comment type="function">
    <text evidence="1 5">Hydrolyzes diadenosine 5',5'''-P1,P4-tetraphosphate to yield ADP.</text>
</comment>
<dbReference type="PANTHER" id="PTHR40942:SF4">
    <property type="entry name" value="CYTOCHROME C5"/>
    <property type="match status" value="1"/>
</dbReference>